<evidence type="ECO:0000313" key="3">
    <source>
        <dbReference type="Proteomes" id="UP001165082"/>
    </source>
</evidence>
<dbReference type="OrthoDB" id="196127at2759"/>
<dbReference type="EMBL" id="BRXZ01001562">
    <property type="protein sequence ID" value="GMH74143.1"/>
    <property type="molecule type" value="Genomic_DNA"/>
</dbReference>
<feature type="compositionally biased region" description="Basic and acidic residues" evidence="1">
    <location>
        <begin position="308"/>
        <end position="320"/>
    </location>
</feature>
<proteinExistence type="predicted"/>
<feature type="region of interest" description="Disordered" evidence="1">
    <location>
        <begin position="308"/>
        <end position="328"/>
    </location>
</feature>
<evidence type="ECO:0000313" key="2">
    <source>
        <dbReference type="EMBL" id="GMH74143.1"/>
    </source>
</evidence>
<evidence type="ECO:0000256" key="1">
    <source>
        <dbReference type="SAM" id="MobiDB-lite"/>
    </source>
</evidence>
<accession>A0A9W7EF26</accession>
<comment type="caution">
    <text evidence="2">The sequence shown here is derived from an EMBL/GenBank/DDBJ whole genome shotgun (WGS) entry which is preliminary data.</text>
</comment>
<keyword evidence="3" id="KW-1185">Reference proteome</keyword>
<protein>
    <submittedName>
        <fullName evidence="2">Uncharacterized protein</fullName>
    </submittedName>
</protein>
<dbReference type="Proteomes" id="UP001165082">
    <property type="component" value="Unassembled WGS sequence"/>
</dbReference>
<organism evidence="2 3">
    <name type="scientific">Triparma retinervis</name>
    <dbReference type="NCBI Taxonomy" id="2557542"/>
    <lineage>
        <taxon>Eukaryota</taxon>
        <taxon>Sar</taxon>
        <taxon>Stramenopiles</taxon>
        <taxon>Ochrophyta</taxon>
        <taxon>Bolidophyceae</taxon>
        <taxon>Parmales</taxon>
        <taxon>Triparmaceae</taxon>
        <taxon>Triparma</taxon>
    </lineage>
</organism>
<gene>
    <name evidence="2" type="ORF">TrRE_jg7140</name>
</gene>
<feature type="region of interest" description="Disordered" evidence="1">
    <location>
        <begin position="521"/>
        <end position="552"/>
    </location>
</feature>
<sequence length="641" mass="72843">MPDLSPASDWVKGNSKLKEVTKKYRKDKGKGVESVTLNKATKKQSDGIRQIVRKLKEATPVDEAGHWELKLLLEQQKDTSAQMALVQSANRNMNVRRAQIRQDIDKKRMHLDKKNIFTKHANETRMNSELTVKIHRDHNLKKVLKDVKVVSRRRRGIAPGAATDKIVSAFTPKIPPKYKVMEALLASQSERQLIDDESLRAHHKLIKRATTMKRMKRKTGGAILMETDLLDDMNDLSDDEEEFSVASSLGFNSVGQLNYEDKSALVLPPLPSLEERYGLGTSKFSSEPVCLKYKDVAKSLESLEEQLKEDTLREAGKREDDDSSNFSISSVYTNHTGVESFGARQLKKRNLMLLKYMQIPDPRINTNDVRKKAAKSRTSMVDVEKFVQVEEDSNDNNEDVMKELQRWFHHNGLGVGPESNVIPFTRRANNALEADDFRGRMRVVWDCCSLLPVHLRMDTDLLFVEVNNRPKEQKTEKHILDEYCQTFELAMDGLFHLQVMALKHEVEKGLEELIALEGHGDKSESLGKKKENAENKNSAEEKGEDEKAKKESSIASCLPSETIVFLMNNDLYMSPVPELTPCQWIQSMAKATIERAIGDLHRISVLSEQLGNYKVKGWAGEARKRFIDGTLYGIPKKQPEA</sequence>
<dbReference type="AlphaFoldDB" id="A0A9W7EF26"/>
<name>A0A9W7EF26_9STRA</name>
<reference evidence="2" key="1">
    <citation type="submission" date="2022-07" db="EMBL/GenBank/DDBJ databases">
        <title>Genome analysis of Parmales, a sister group of diatoms, reveals the evolutionary specialization of diatoms from phago-mixotrophs to photoautotrophs.</title>
        <authorList>
            <person name="Ban H."/>
            <person name="Sato S."/>
            <person name="Yoshikawa S."/>
            <person name="Kazumasa Y."/>
            <person name="Nakamura Y."/>
            <person name="Ichinomiya M."/>
            <person name="Saitoh K."/>
            <person name="Sato N."/>
            <person name="Blanc-Mathieu R."/>
            <person name="Endo H."/>
            <person name="Kuwata A."/>
            <person name="Ogata H."/>
        </authorList>
    </citation>
    <scope>NUCLEOTIDE SEQUENCE</scope>
</reference>